<dbReference type="PROSITE" id="PS51257">
    <property type="entry name" value="PROKAR_LIPOPROTEIN"/>
    <property type="match status" value="1"/>
</dbReference>
<protein>
    <recommendedName>
        <fullName evidence="4">Lipoprotein</fullName>
    </recommendedName>
</protein>
<feature type="signal peptide" evidence="1">
    <location>
        <begin position="1"/>
        <end position="26"/>
    </location>
</feature>
<dbReference type="Pfam" id="PF13982">
    <property type="entry name" value="YbfN"/>
    <property type="match status" value="1"/>
</dbReference>
<dbReference type="Proteomes" id="UP000284908">
    <property type="component" value="Unassembled WGS sequence"/>
</dbReference>
<evidence type="ECO:0000256" key="1">
    <source>
        <dbReference type="SAM" id="SignalP"/>
    </source>
</evidence>
<gene>
    <name evidence="2" type="ORF">D6C13_09860</name>
</gene>
<reference evidence="2 3" key="1">
    <citation type="submission" date="2018-09" db="EMBL/GenBank/DDBJ databases">
        <authorList>
            <person name="Le Fleche-Mateos A."/>
        </authorList>
    </citation>
    <scope>NUCLEOTIDE SEQUENCE [LARGE SCALE GENOMIC DNA]</scope>
    <source>
        <strain evidence="2 3">DSM 27399</strain>
    </source>
</reference>
<name>A0A419N9G0_9GAMM</name>
<dbReference type="EMBL" id="RAHH01000010">
    <property type="protein sequence ID" value="RJT44475.1"/>
    <property type="molecule type" value="Genomic_DNA"/>
</dbReference>
<keyword evidence="1" id="KW-0732">Signal</keyword>
<dbReference type="InterPro" id="IPR025727">
    <property type="entry name" value="YbfN-like"/>
</dbReference>
<feature type="chain" id="PRO_5019148507" description="Lipoprotein" evidence="1">
    <location>
        <begin position="27"/>
        <end position="115"/>
    </location>
</feature>
<dbReference type="OrthoDB" id="6560384at2"/>
<proteinExistence type="predicted"/>
<evidence type="ECO:0008006" key="4">
    <source>
        <dbReference type="Google" id="ProtNLM"/>
    </source>
</evidence>
<evidence type="ECO:0000313" key="3">
    <source>
        <dbReference type="Proteomes" id="UP000284908"/>
    </source>
</evidence>
<accession>A0A419N9G0</accession>
<organism evidence="2 3">
    <name type="scientific">Rahnella woolbedingensis</name>
    <dbReference type="NCBI Taxonomy" id="1510574"/>
    <lineage>
        <taxon>Bacteria</taxon>
        <taxon>Pseudomonadati</taxon>
        <taxon>Pseudomonadota</taxon>
        <taxon>Gammaproteobacteria</taxon>
        <taxon>Enterobacterales</taxon>
        <taxon>Yersiniaceae</taxon>
        <taxon>Rahnella</taxon>
    </lineage>
</organism>
<keyword evidence="3" id="KW-1185">Reference proteome</keyword>
<dbReference type="AlphaFoldDB" id="A0A419N9G0"/>
<sequence length="115" mass="12469">MSMNKLLMIVVSAVLLAGCAPTGDQAQISKTREDYRACINASEGNPDKLATCQVLLDKLKQEKAHQKFADQETVRVVDYQRCLTASKTGDGQAYAADCGKIWQEIKSSNAPAPAH</sequence>
<evidence type="ECO:0000313" key="2">
    <source>
        <dbReference type="EMBL" id="RJT44475.1"/>
    </source>
</evidence>
<comment type="caution">
    <text evidence="2">The sequence shown here is derived from an EMBL/GenBank/DDBJ whole genome shotgun (WGS) entry which is preliminary data.</text>
</comment>